<dbReference type="SMART" id="SM00710">
    <property type="entry name" value="PbH1"/>
    <property type="match status" value="8"/>
</dbReference>
<sequence>MKMTDQYFRGLLSGTFFVAAFLGFSGTCLGQLNNPPLNPPTDPAPDTGPVYEIVDSDGDGMPDDWEITHDMDPLDATGENGADYDRDSDNLSNLQEYNNTTDPNDADTDDDGLPDGWEVQYGLDPLDNGTTTQDNGAYGDPDVDGLTNITEYQTGTNPVLADTDVDGLPDGWEVLYELDPLDNGTTDVANGANGDPDSDFLDNLGEYQNDTSPIASDTDEDTMPDGWEVSNVTDPVNDDRFEDGDHDGIPNVFEYHHGTEADNADSIPVFSAVQSTAPYVYQVDETLVSETGYEKQTIQTALAAAQSWDIVYVKPGTYTGSVTIDATKQIVLQSTDGAYATVLQGDGTDSPVVSIQGGGFVTGFTIENGQVTGNGGGVYIASDSDISVIASSLIRDNIAEGIGAAIYVESGYPSLINLTIIDNIADGGGAALGVGNDVGYIKASNCIFWNEGSSSMFAGELRFLSIENSIIPSLLADEDESSDPEILSDDPLLAYGGRLTTGSVAVNAGSDELYSLYDLDNEKRDLVANAVDIGVDEFIDTDSDGLPDSWELENSLDHLDDGSTNVINGALGDPDSDGLSNLGEYVHGGDPRDPDTDDDGYQDGPEVFHTPSATDIRNPDTDGDLMWDGWEVTTTLDPLTDDALEDLDLDRYPNVFEYFHGTDANDFSSTPTYSASQTGDYNIYRIDSTLGSELDFEKKHIQTAINAATSHDIVYVLAGEYLEAIQLSSEKPLLLISQSGARQTVINAKDQELPVAAINSESVIDGFTLTGARIAGSGAGISINVSDDESPRILGSVITANIAGNSGGGIQVSSGDPIFTSVTIYDNYSVNDGSALSLGAGATASFYSSILWNDTGVAEIGGEADAVFIKESIIRNDYGSAVLEDASSVDPALGFAGHLISLSSALDFVASPAVPVRYSRFDTDGEWRDASMDAVDAGADEFVDADADGLPDWIESLGISDGSLDFDSDTLTNLAEYESKSSPLLADTDGDGSTDDAEISQGTELLIVDTDGDLMPDGWEVSYSLDPLNATDGFQDADYDQFPNVFEYYHGTDPTSDLSKPVYSASQSGPVYVYEVDVALVTEDDFRKKTIQAAIDVASAHSIILVSAGTYPEAIDLPANSPLLLLSADGAATTILDAQGLNKSVVTVNSESVLDGFTLTHGVTQESGGGLNVSVVQDSLPIILSGAATIRSANSKKPVFANLVIHNNRAGADGGGIAVLSGSPEIIHSTVYRNHVDLGIGAGLYHDTDAGTAHVERSILWNPASADEVGGFSENVSISTSVIRAATGNTVLTQVSHLDPKMALAGHLESTSPAINTDSSLHYTQVDSDGELRDTAVDMVDRGVDEFRDADMDGLPDWLETAGVTDPTSDDDSDTINNLDEYNAGTDPSLSDSDGDGLPDDWENTHSLDPLDSGIVFALNGPLGDPDSDGIGNLIEYTIGTLPRVADTDGDQLPDGWEYFNNLDPLDDGTTNVINGAAGDPDSDALANLGEYIHGGDPWDPDSDDDDYLDGAEVNHSPSSTDLLDADTDDDLMTDGWEVTSTLDPLTDDAYEDLDLDRYPNVFEFFHETDANDNQAVPTFSLTQTGSYHHYRVDEDLVTEGTYEKQLIQTAIGAAAAHDIIEVLAGEYTEALEIPADKPLLLLSQSGARQTIINAALLEKSVITMNSESVLDSFTIRGGRILGSGAGLFINSESNTSPRILGSVITGNFAGAIGGGVHVESGQPLFTNVTVYANYANEGGAAVSVSDTAGASFYTSILWNDAGVPETGGETLGIFIKESIVRDAIESAVLEDSNNIDNPELGYTQHLISTSIALDFISLPSTPVRFSLFDMDGELRDITTDAVDAGADEFIDTDGDGLPDWIETLGVQDTNSYYDSDTLTNLEEYEGGTSPFVEDTDGDMLWDGWEVANGLDPNDDGSIFAYHGAAGDPDADELTNLEEQTEGTKPLDADTDFDGLLDGWEVTYSLDPLDDQGDNGAVGDLEDGGVGDGLINLNEQAAGTHPRDSDSDDDTLPDAWEVTHSLDPLDDGSGSISNGPDGDPDSDTLLNSREYALGTNPRSNDTDGDGLPDEWEIFYQLDPLSITDDDGANGNPDGDIYLNLQEYENGTNPVTIVDNDGDGIADWWETFYGATNPTNDPDNDGLNNLQEYQERTDPNNADTDDDGLPDGWEFMYALSPIDDGSVDVDNGAIGDPDEDGMSNSFEYANELDPQSEDGDNDGLKDIWEITYFKGITRYSTYDDPDGDTFRNLQEFTYGSNPIDRLSIPPEAPDDNLDGETDSSQSSQLISQQSSNQSGELVAEESASELLGFVLADVSMTQQVSNSSTGLESFEEAAFTPITYRTAHDADTAYKYSAWFGGYFVDYAEITQLNVANPYRWIFHEHMFQWLWVQSDSPNSVWIWDNEIGWIWMSVEAYDLREESLTWIYHNASRLWYFFYVDLTALEDRDIDSPAPERWFFRSTDARPLSGRQLSVHYKDSDRLPDFWENNHFSELGFGELGYQIFGDDDDPDFDGLTNLEEYNLDGNPLSRDPYYPEYDNDSDDLIDAWEFDYTGGSVTADKTEPLIINSLEQLEVTISSPSEGQTF</sequence>
<keyword evidence="3" id="KW-1185">Reference proteome</keyword>
<dbReference type="Gene3D" id="2.160.20.10">
    <property type="entry name" value="Single-stranded right-handed beta-helix, Pectin lyase-like"/>
    <property type="match status" value="4"/>
</dbReference>
<feature type="compositionally biased region" description="Acidic residues" evidence="1">
    <location>
        <begin position="1393"/>
        <end position="1402"/>
    </location>
</feature>
<dbReference type="InterPro" id="IPR011050">
    <property type="entry name" value="Pectin_lyase_fold/virulence"/>
</dbReference>
<evidence type="ECO:0000256" key="1">
    <source>
        <dbReference type="SAM" id="MobiDB-lite"/>
    </source>
</evidence>
<feature type="compositionally biased region" description="Polar residues" evidence="1">
    <location>
        <begin position="2131"/>
        <end position="2147"/>
    </location>
</feature>
<feature type="compositionally biased region" description="Acidic residues" evidence="1">
    <location>
        <begin position="1499"/>
        <end position="1510"/>
    </location>
</feature>
<accession>A0AAQ3L4S1</accession>
<dbReference type="SUPFAM" id="SSF51126">
    <property type="entry name" value="Pectin lyase-like"/>
    <property type="match status" value="4"/>
</dbReference>
<feature type="region of interest" description="Disordered" evidence="1">
    <location>
        <begin position="2186"/>
        <end position="2218"/>
    </location>
</feature>
<feature type="region of interest" description="Disordered" evidence="1">
    <location>
        <begin position="1495"/>
        <end position="1528"/>
    </location>
</feature>
<gene>
    <name evidence="2" type="ORF">RZN69_12030</name>
</gene>
<protein>
    <submittedName>
        <fullName evidence="2">Uncharacterized protein</fullName>
    </submittedName>
</protein>
<dbReference type="InterPro" id="IPR006626">
    <property type="entry name" value="PbH1"/>
</dbReference>
<name>A0AAQ3L4S1_9BACT</name>
<feature type="region of interest" description="Disordered" evidence="1">
    <location>
        <begin position="57"/>
        <end position="112"/>
    </location>
</feature>
<dbReference type="PANTHER" id="PTHR37467">
    <property type="entry name" value="EXPORTED CALCIUM-BINDING GLYCOPROTEIN-RELATED"/>
    <property type="match status" value="1"/>
</dbReference>
<evidence type="ECO:0000313" key="3">
    <source>
        <dbReference type="Proteomes" id="UP001304300"/>
    </source>
</evidence>
<feature type="region of interest" description="Disordered" evidence="1">
    <location>
        <begin position="2131"/>
        <end position="2160"/>
    </location>
</feature>
<feature type="region of interest" description="Disordered" evidence="1">
    <location>
        <begin position="566"/>
        <end position="602"/>
    </location>
</feature>
<feature type="region of interest" description="Disordered" evidence="1">
    <location>
        <begin position="2255"/>
        <end position="2296"/>
    </location>
</feature>
<organism evidence="2 3">
    <name type="scientific">Rubellicoccus peritrichatus</name>
    <dbReference type="NCBI Taxonomy" id="3080537"/>
    <lineage>
        <taxon>Bacteria</taxon>
        <taxon>Pseudomonadati</taxon>
        <taxon>Verrucomicrobiota</taxon>
        <taxon>Opitutia</taxon>
        <taxon>Puniceicoccales</taxon>
        <taxon>Cerasicoccaceae</taxon>
        <taxon>Rubellicoccus</taxon>
    </lineage>
</organism>
<dbReference type="Proteomes" id="UP001304300">
    <property type="component" value="Chromosome"/>
</dbReference>
<proteinExistence type="predicted"/>
<evidence type="ECO:0000313" key="2">
    <source>
        <dbReference type="EMBL" id="WOO39344.1"/>
    </source>
</evidence>
<dbReference type="PANTHER" id="PTHR37467:SF1">
    <property type="entry name" value="EXPORTED CALCIUM-BINDING GLYCOPROTEIN"/>
    <property type="match status" value="1"/>
</dbReference>
<feature type="compositionally biased region" description="Acidic residues" evidence="1">
    <location>
        <begin position="2267"/>
        <end position="2276"/>
    </location>
</feature>
<feature type="region of interest" description="Disordered" evidence="1">
    <location>
        <begin position="1967"/>
        <end position="2069"/>
    </location>
</feature>
<feature type="region of interest" description="Disordered" evidence="1">
    <location>
        <begin position="1348"/>
        <end position="1404"/>
    </location>
</feature>
<dbReference type="RefSeq" id="WP_317831205.1">
    <property type="nucleotide sequence ID" value="NZ_CP136920.1"/>
</dbReference>
<reference evidence="2 3" key="1">
    <citation type="submission" date="2023-10" db="EMBL/GenBank/DDBJ databases">
        <title>Rubellicoccus peritrichatus gen. nov., sp. nov., isolated from an algae of coral reef tank.</title>
        <authorList>
            <person name="Luo J."/>
        </authorList>
    </citation>
    <scope>NUCLEOTIDE SEQUENCE [LARGE SCALE GENOMIC DNA]</scope>
    <source>
        <strain evidence="2 3">CR14</strain>
    </source>
</reference>
<dbReference type="KEGG" id="puo:RZN69_12030"/>
<dbReference type="InterPro" id="IPR012334">
    <property type="entry name" value="Pectin_lyas_fold"/>
</dbReference>
<feature type="compositionally biased region" description="Low complexity" evidence="1">
    <location>
        <begin position="2278"/>
        <end position="2296"/>
    </location>
</feature>
<dbReference type="EMBL" id="CP136920">
    <property type="protein sequence ID" value="WOO39344.1"/>
    <property type="molecule type" value="Genomic_DNA"/>
</dbReference>
<dbReference type="InterPro" id="IPR053180">
    <property type="entry name" value="Ca-binding_acidic-repeat"/>
</dbReference>